<proteinExistence type="predicted"/>
<accession>A0ABR2LK57</accession>
<dbReference type="EMBL" id="JBBWWR010000018">
    <property type="protein sequence ID" value="KAK8943453.1"/>
    <property type="molecule type" value="Genomic_DNA"/>
</dbReference>
<gene>
    <name evidence="1" type="ORF">KSP40_PGU009903</name>
</gene>
<evidence type="ECO:0000313" key="2">
    <source>
        <dbReference type="Proteomes" id="UP001412067"/>
    </source>
</evidence>
<dbReference type="Proteomes" id="UP001412067">
    <property type="component" value="Unassembled WGS sequence"/>
</dbReference>
<organism evidence="1 2">
    <name type="scientific">Platanthera guangdongensis</name>
    <dbReference type="NCBI Taxonomy" id="2320717"/>
    <lineage>
        <taxon>Eukaryota</taxon>
        <taxon>Viridiplantae</taxon>
        <taxon>Streptophyta</taxon>
        <taxon>Embryophyta</taxon>
        <taxon>Tracheophyta</taxon>
        <taxon>Spermatophyta</taxon>
        <taxon>Magnoliopsida</taxon>
        <taxon>Liliopsida</taxon>
        <taxon>Asparagales</taxon>
        <taxon>Orchidaceae</taxon>
        <taxon>Orchidoideae</taxon>
        <taxon>Orchideae</taxon>
        <taxon>Orchidinae</taxon>
        <taxon>Platanthera</taxon>
    </lineage>
</organism>
<comment type="caution">
    <text evidence="1">The sequence shown here is derived from an EMBL/GenBank/DDBJ whole genome shotgun (WGS) entry which is preliminary data.</text>
</comment>
<evidence type="ECO:0000313" key="1">
    <source>
        <dbReference type="EMBL" id="KAK8943453.1"/>
    </source>
</evidence>
<keyword evidence="2" id="KW-1185">Reference proteome</keyword>
<protein>
    <submittedName>
        <fullName evidence="1">Uncharacterized protein</fullName>
    </submittedName>
</protein>
<sequence length="261" mass="29642">MKHHCQLRRLYIQIYSAFLQQTSNVDIYAMQKIERILDSKVILLWRTGSCLSNKNVLSSLCSLICKAAARISGTEIVYGSFEHLINLTTERPFQSVRWDVSLKFHDSSSPEAQLSQNREPDQNRIEPSGSRSVLMYLGSVLDSKFSEPTTRSVLDKYLSQLCWTEQISAHPTCCKRNELSSTTNFFFAAQQDQKSCFVNQKKLQRLFWLVGAHTQQRAVESRVNGKHARAESSASGGTRSWQIRDGLALDEWALTRDGASL</sequence>
<name>A0ABR2LK57_9ASPA</name>
<reference evidence="1 2" key="1">
    <citation type="journal article" date="2022" name="Nat. Plants">
        <title>Genomes of leafy and leafless Platanthera orchids illuminate the evolution of mycoheterotrophy.</title>
        <authorList>
            <person name="Li M.H."/>
            <person name="Liu K.W."/>
            <person name="Li Z."/>
            <person name="Lu H.C."/>
            <person name="Ye Q.L."/>
            <person name="Zhang D."/>
            <person name="Wang J.Y."/>
            <person name="Li Y.F."/>
            <person name="Zhong Z.M."/>
            <person name="Liu X."/>
            <person name="Yu X."/>
            <person name="Liu D.K."/>
            <person name="Tu X.D."/>
            <person name="Liu B."/>
            <person name="Hao Y."/>
            <person name="Liao X.Y."/>
            <person name="Jiang Y.T."/>
            <person name="Sun W.H."/>
            <person name="Chen J."/>
            <person name="Chen Y.Q."/>
            <person name="Ai Y."/>
            <person name="Zhai J.W."/>
            <person name="Wu S.S."/>
            <person name="Zhou Z."/>
            <person name="Hsiao Y.Y."/>
            <person name="Wu W.L."/>
            <person name="Chen Y.Y."/>
            <person name="Lin Y.F."/>
            <person name="Hsu J.L."/>
            <person name="Li C.Y."/>
            <person name="Wang Z.W."/>
            <person name="Zhao X."/>
            <person name="Zhong W.Y."/>
            <person name="Ma X.K."/>
            <person name="Ma L."/>
            <person name="Huang J."/>
            <person name="Chen G.Z."/>
            <person name="Huang M.Z."/>
            <person name="Huang L."/>
            <person name="Peng D.H."/>
            <person name="Luo Y.B."/>
            <person name="Zou S.Q."/>
            <person name="Chen S.P."/>
            <person name="Lan S."/>
            <person name="Tsai W.C."/>
            <person name="Van de Peer Y."/>
            <person name="Liu Z.J."/>
        </authorList>
    </citation>
    <scope>NUCLEOTIDE SEQUENCE [LARGE SCALE GENOMIC DNA]</scope>
    <source>
        <strain evidence="1">Lor288</strain>
    </source>
</reference>